<dbReference type="Pfam" id="PF22012">
    <property type="entry name" value="TSLPR_D1"/>
    <property type="match status" value="1"/>
</dbReference>
<name>A0ABM1JSH6_GEKJA</name>
<gene>
    <name evidence="12" type="primary">IL2RG</name>
</gene>
<protein>
    <submittedName>
        <fullName evidence="12">Cytokine receptor common subunit gamma</fullName>
    </submittedName>
</protein>
<dbReference type="Gene3D" id="2.60.40.10">
    <property type="entry name" value="Immunoglobulins"/>
    <property type="match status" value="2"/>
</dbReference>
<accession>A0ABM1JSH6</accession>
<evidence type="ECO:0000256" key="8">
    <source>
        <dbReference type="SAM" id="Phobius"/>
    </source>
</evidence>
<evidence type="ECO:0000256" key="6">
    <source>
        <dbReference type="ARBA" id="ARBA00023157"/>
    </source>
</evidence>
<dbReference type="InterPro" id="IPR013783">
    <property type="entry name" value="Ig-like_fold"/>
</dbReference>
<dbReference type="PANTHER" id="PTHR23037">
    <property type="entry name" value="CYTOKINE RECEPTOR"/>
    <property type="match status" value="1"/>
</dbReference>
<reference evidence="12" key="1">
    <citation type="submission" date="2025-08" db="UniProtKB">
        <authorList>
            <consortium name="RefSeq"/>
        </authorList>
    </citation>
    <scope>IDENTIFICATION</scope>
</reference>
<dbReference type="RefSeq" id="XP_015264413.1">
    <property type="nucleotide sequence ID" value="XM_015408927.1"/>
</dbReference>
<feature type="transmembrane region" description="Helical" evidence="8">
    <location>
        <begin position="209"/>
        <end position="234"/>
    </location>
</feature>
<evidence type="ECO:0000256" key="3">
    <source>
        <dbReference type="ARBA" id="ARBA00022729"/>
    </source>
</evidence>
<evidence type="ECO:0000256" key="5">
    <source>
        <dbReference type="ARBA" id="ARBA00023136"/>
    </source>
</evidence>
<dbReference type="Proteomes" id="UP000694871">
    <property type="component" value="Unplaced"/>
</dbReference>
<sequence>MSWGVVHEVKCIVFNDDYMTCEWDSSQKPASNYSLYYWYKQDPIAECEHYLQSDGVNMGCWFNRSQIHIFRSFNVYLNTSNNGSRHFYRSHTMQLQDLVKPNPPVNLTIQGSGNNQLHLTWGSTYKAPHCLLHMVEYHSSTDTKSKTAATEEMKFILASVDPKKLYTFYIRSKINDKCGTTDLWSLPAGPVFWEGNSTSKGSEDKNTAVWFWIQNVVFPIGSFLLLILLFLTLMRVERVWLVLMPKIPNPSNKFEELFTAYQGNFSEWAGVPKDAVESFKPSYRESICHVTELLPGGGYLPLGSDILGKAGEVPGVSVDLISKTDIE</sequence>
<evidence type="ECO:0000256" key="7">
    <source>
        <dbReference type="ARBA" id="ARBA00023170"/>
    </source>
</evidence>
<evidence type="ECO:0000256" key="1">
    <source>
        <dbReference type="ARBA" id="ARBA00004167"/>
    </source>
</evidence>
<dbReference type="InterPro" id="IPR048648">
    <property type="entry name" value="CRLF2-like_D2"/>
</dbReference>
<dbReference type="Pfam" id="PF21605">
    <property type="entry name" value="CRLF2-like_D2"/>
    <property type="match status" value="1"/>
</dbReference>
<organism evidence="11 12">
    <name type="scientific">Gekko japonicus</name>
    <name type="common">Schlegel's Japanese gecko</name>
    <dbReference type="NCBI Taxonomy" id="146911"/>
    <lineage>
        <taxon>Eukaryota</taxon>
        <taxon>Metazoa</taxon>
        <taxon>Chordata</taxon>
        <taxon>Craniata</taxon>
        <taxon>Vertebrata</taxon>
        <taxon>Euteleostomi</taxon>
        <taxon>Lepidosauria</taxon>
        <taxon>Squamata</taxon>
        <taxon>Bifurcata</taxon>
        <taxon>Gekkota</taxon>
        <taxon>Gekkonidae</taxon>
        <taxon>Gekkoninae</taxon>
        <taxon>Gekko</taxon>
    </lineage>
</organism>
<proteinExistence type="predicted"/>
<keyword evidence="7 12" id="KW-0675">Receptor</keyword>
<evidence type="ECO:0000259" key="10">
    <source>
        <dbReference type="Pfam" id="PF22012"/>
    </source>
</evidence>
<dbReference type="GeneID" id="107108490"/>
<feature type="domain" description="Cytokine receptor-like factor 2-like" evidence="10">
    <location>
        <begin position="9"/>
        <end position="82"/>
    </location>
</feature>
<evidence type="ECO:0000313" key="11">
    <source>
        <dbReference type="Proteomes" id="UP000694871"/>
    </source>
</evidence>
<dbReference type="InterPro" id="IPR053856">
    <property type="entry name" value="TSLPR_D1"/>
</dbReference>
<evidence type="ECO:0000256" key="4">
    <source>
        <dbReference type="ARBA" id="ARBA00022989"/>
    </source>
</evidence>
<keyword evidence="4 8" id="KW-1133">Transmembrane helix</keyword>
<evidence type="ECO:0000256" key="2">
    <source>
        <dbReference type="ARBA" id="ARBA00022692"/>
    </source>
</evidence>
<dbReference type="SUPFAM" id="SSF49265">
    <property type="entry name" value="Fibronectin type III"/>
    <property type="match status" value="2"/>
</dbReference>
<feature type="domain" description="Cytokine receptor-like factor 2-like D2" evidence="9">
    <location>
        <begin position="101"/>
        <end position="180"/>
    </location>
</feature>
<keyword evidence="2 8" id="KW-0812">Transmembrane</keyword>
<keyword evidence="3" id="KW-0732">Signal</keyword>
<keyword evidence="11" id="KW-1185">Reference proteome</keyword>
<evidence type="ECO:0000313" key="12">
    <source>
        <dbReference type="RefSeq" id="XP_015264413.1"/>
    </source>
</evidence>
<keyword evidence="5 8" id="KW-0472">Membrane</keyword>
<keyword evidence="6" id="KW-1015">Disulfide bond</keyword>
<evidence type="ECO:0000259" key="9">
    <source>
        <dbReference type="Pfam" id="PF21605"/>
    </source>
</evidence>
<comment type="subcellular location">
    <subcellularLocation>
        <location evidence="1">Membrane</location>
        <topology evidence="1">Single-pass membrane protein</topology>
    </subcellularLocation>
</comment>
<dbReference type="InterPro" id="IPR036116">
    <property type="entry name" value="FN3_sf"/>
</dbReference>
<dbReference type="PANTHER" id="PTHR23037:SF47">
    <property type="entry name" value="INTERLEUKIN 2 RECEPTOR SUBUNIT GAMMA"/>
    <property type="match status" value="1"/>
</dbReference>